<dbReference type="AlphaFoldDB" id="A0A2J7RDZ7"/>
<name>A0A2J7RDZ7_9NEOP</name>
<reference evidence="1 2" key="1">
    <citation type="submission" date="2017-12" db="EMBL/GenBank/DDBJ databases">
        <title>Hemimetabolous genomes reveal molecular basis of termite eusociality.</title>
        <authorList>
            <person name="Harrison M.C."/>
            <person name="Jongepier E."/>
            <person name="Robertson H.M."/>
            <person name="Arning N."/>
            <person name="Bitard-Feildel T."/>
            <person name="Chao H."/>
            <person name="Childers C.P."/>
            <person name="Dinh H."/>
            <person name="Doddapaneni H."/>
            <person name="Dugan S."/>
            <person name="Gowin J."/>
            <person name="Greiner C."/>
            <person name="Han Y."/>
            <person name="Hu H."/>
            <person name="Hughes D.S.T."/>
            <person name="Huylmans A.-K."/>
            <person name="Kemena C."/>
            <person name="Kremer L.P.M."/>
            <person name="Lee S.L."/>
            <person name="Lopez-Ezquerra A."/>
            <person name="Mallet L."/>
            <person name="Monroy-Kuhn J.M."/>
            <person name="Moser A."/>
            <person name="Murali S.C."/>
            <person name="Muzny D.M."/>
            <person name="Otani S."/>
            <person name="Piulachs M.-D."/>
            <person name="Poelchau M."/>
            <person name="Qu J."/>
            <person name="Schaub F."/>
            <person name="Wada-Katsumata A."/>
            <person name="Worley K.C."/>
            <person name="Xie Q."/>
            <person name="Ylla G."/>
            <person name="Poulsen M."/>
            <person name="Gibbs R.A."/>
            <person name="Schal C."/>
            <person name="Richards S."/>
            <person name="Belles X."/>
            <person name="Korb J."/>
            <person name="Bornberg-Bauer E."/>
        </authorList>
    </citation>
    <scope>NUCLEOTIDE SEQUENCE [LARGE SCALE GENOMIC DNA]</scope>
    <source>
        <tissue evidence="1">Whole body</tissue>
    </source>
</reference>
<evidence type="ECO:0000313" key="2">
    <source>
        <dbReference type="Proteomes" id="UP000235965"/>
    </source>
</evidence>
<dbReference type="Proteomes" id="UP000235965">
    <property type="component" value="Unassembled WGS sequence"/>
</dbReference>
<organism evidence="1 2">
    <name type="scientific">Cryptotermes secundus</name>
    <dbReference type="NCBI Taxonomy" id="105785"/>
    <lineage>
        <taxon>Eukaryota</taxon>
        <taxon>Metazoa</taxon>
        <taxon>Ecdysozoa</taxon>
        <taxon>Arthropoda</taxon>
        <taxon>Hexapoda</taxon>
        <taxon>Insecta</taxon>
        <taxon>Pterygota</taxon>
        <taxon>Neoptera</taxon>
        <taxon>Polyneoptera</taxon>
        <taxon>Dictyoptera</taxon>
        <taxon>Blattodea</taxon>
        <taxon>Blattoidea</taxon>
        <taxon>Termitoidae</taxon>
        <taxon>Kalotermitidae</taxon>
        <taxon>Cryptotermitinae</taxon>
        <taxon>Cryptotermes</taxon>
    </lineage>
</organism>
<dbReference type="InParanoid" id="A0A2J7RDZ7"/>
<proteinExistence type="predicted"/>
<gene>
    <name evidence="1" type="ORF">B7P43_G04857</name>
</gene>
<comment type="caution">
    <text evidence="1">The sequence shown here is derived from an EMBL/GenBank/DDBJ whole genome shotgun (WGS) entry which is preliminary data.</text>
</comment>
<accession>A0A2J7RDZ7</accession>
<evidence type="ECO:0000313" key="1">
    <source>
        <dbReference type="EMBL" id="PNF39057.1"/>
    </source>
</evidence>
<keyword evidence="2" id="KW-1185">Reference proteome</keyword>
<dbReference type="EMBL" id="NEVH01005280">
    <property type="protein sequence ID" value="PNF39057.1"/>
    <property type="molecule type" value="Genomic_DNA"/>
</dbReference>
<sequence length="67" mass="7792">MPDIFFDLQIDLKFLTKLKEIAAESYNSWKKTMGSLQCQRTEFLSGIHDFMKEEKTSMIILDLASSQ</sequence>
<protein>
    <submittedName>
        <fullName evidence="1">Uncharacterized protein</fullName>
    </submittedName>
</protein>